<sequence>MKRSAKALFELSMEEKKKLWQTEGDLEGFGQAFILSEEQKLEWGDAFFLNTLPVHIRKPHIYNQIPQTFRENLEIYSAELEKLGIKITELLANALAINPKEITDLFNIGTQNIRVNYYPPCPQPEQVIGIKSHSDVGGLTILLEINDIEGLQIKKEGQWIPVLPLPNAFIINIGDMLEIITNGIYKSVEHRAKVNSKKERISLATFYGPSFEAILAPTPSLVTQERPA</sequence>
<dbReference type="ExpressionAtlas" id="A0A2K3MHH4">
    <property type="expression patterns" value="baseline"/>
</dbReference>
<dbReference type="InterPro" id="IPR026992">
    <property type="entry name" value="DIOX_N"/>
</dbReference>
<accession>A0A2K3MHH4</accession>
<dbReference type="GO" id="GO:0016491">
    <property type="term" value="F:oxidoreductase activity"/>
    <property type="evidence" value="ECO:0007669"/>
    <property type="project" value="UniProtKB-KW"/>
</dbReference>
<evidence type="ECO:0000256" key="1">
    <source>
        <dbReference type="ARBA" id="ARBA00008056"/>
    </source>
</evidence>
<dbReference type="GO" id="GO:0031418">
    <property type="term" value="F:L-ascorbic acid binding"/>
    <property type="evidence" value="ECO:0007669"/>
    <property type="project" value="UniProtKB-KW"/>
</dbReference>
<organism evidence="7 8">
    <name type="scientific">Trifolium pratense</name>
    <name type="common">Red clover</name>
    <dbReference type="NCBI Taxonomy" id="57577"/>
    <lineage>
        <taxon>Eukaryota</taxon>
        <taxon>Viridiplantae</taxon>
        <taxon>Streptophyta</taxon>
        <taxon>Embryophyta</taxon>
        <taxon>Tracheophyta</taxon>
        <taxon>Spermatophyta</taxon>
        <taxon>Magnoliopsida</taxon>
        <taxon>eudicotyledons</taxon>
        <taxon>Gunneridae</taxon>
        <taxon>Pentapetalae</taxon>
        <taxon>rosids</taxon>
        <taxon>fabids</taxon>
        <taxon>Fabales</taxon>
        <taxon>Fabaceae</taxon>
        <taxon>Papilionoideae</taxon>
        <taxon>50 kb inversion clade</taxon>
        <taxon>NPAAA clade</taxon>
        <taxon>Hologalegina</taxon>
        <taxon>IRL clade</taxon>
        <taxon>Trifolieae</taxon>
        <taxon>Trifolium</taxon>
    </lineage>
</organism>
<dbReference type="STRING" id="57577.A0A2K3MHH4"/>
<dbReference type="PANTHER" id="PTHR47991">
    <property type="entry name" value="OXOGLUTARATE/IRON-DEPENDENT DIOXYGENASE"/>
    <property type="match status" value="1"/>
</dbReference>
<name>A0A2K3MHH4_TRIPR</name>
<keyword evidence="3" id="KW-0847">Vitamin C</keyword>
<dbReference type="AlphaFoldDB" id="A0A2K3MHH4"/>
<feature type="domain" description="Fe2OG dioxygenase" evidence="6">
    <location>
        <begin position="109"/>
        <end position="209"/>
    </location>
</feature>
<dbReference type="InterPro" id="IPR050295">
    <property type="entry name" value="Plant_2OG-oxidoreductases"/>
</dbReference>
<evidence type="ECO:0000313" key="7">
    <source>
        <dbReference type="EMBL" id="PNX90221.1"/>
    </source>
</evidence>
<dbReference type="EMBL" id="ASHM01062160">
    <property type="protein sequence ID" value="PNX90221.1"/>
    <property type="molecule type" value="Genomic_DNA"/>
</dbReference>
<evidence type="ECO:0000256" key="4">
    <source>
        <dbReference type="ARBA" id="ARBA00023004"/>
    </source>
</evidence>
<evidence type="ECO:0000256" key="2">
    <source>
        <dbReference type="ARBA" id="ARBA00022723"/>
    </source>
</evidence>
<feature type="non-terminal residue" evidence="7">
    <location>
        <position position="228"/>
    </location>
</feature>
<comment type="similarity">
    <text evidence="1 5">Belongs to the iron/ascorbate-dependent oxidoreductase family.</text>
</comment>
<reference evidence="7 8" key="1">
    <citation type="journal article" date="2014" name="Am. J. Bot.">
        <title>Genome assembly and annotation for red clover (Trifolium pratense; Fabaceae).</title>
        <authorList>
            <person name="Istvanek J."/>
            <person name="Jaros M."/>
            <person name="Krenek A."/>
            <person name="Repkova J."/>
        </authorList>
    </citation>
    <scope>NUCLEOTIDE SEQUENCE [LARGE SCALE GENOMIC DNA]</scope>
    <source>
        <strain evidence="8">cv. Tatra</strain>
        <tissue evidence="7">Young leaves</tissue>
    </source>
</reference>
<dbReference type="PROSITE" id="PS51471">
    <property type="entry name" value="FE2OG_OXY"/>
    <property type="match status" value="1"/>
</dbReference>
<proteinExistence type="inferred from homology"/>
<dbReference type="Pfam" id="PF03171">
    <property type="entry name" value="2OG-FeII_Oxy"/>
    <property type="match status" value="1"/>
</dbReference>
<dbReference type="Gene3D" id="2.60.120.330">
    <property type="entry name" value="B-lactam Antibiotic, Isopenicillin N Synthase, Chain"/>
    <property type="match status" value="1"/>
</dbReference>
<comment type="caution">
    <text evidence="7">The sequence shown here is derived from an EMBL/GenBank/DDBJ whole genome shotgun (WGS) entry which is preliminary data.</text>
</comment>
<keyword evidence="5" id="KW-0560">Oxidoreductase</keyword>
<dbReference type="InterPro" id="IPR005123">
    <property type="entry name" value="Oxoglu/Fe-dep_dioxygenase_dom"/>
</dbReference>
<reference evidence="7 8" key="2">
    <citation type="journal article" date="2017" name="Front. Plant Sci.">
        <title>Gene Classification and Mining of Molecular Markers Useful in Red Clover (Trifolium pratense) Breeding.</title>
        <authorList>
            <person name="Istvanek J."/>
            <person name="Dluhosova J."/>
            <person name="Dluhos P."/>
            <person name="Patkova L."/>
            <person name="Nedelnik J."/>
            <person name="Repkova J."/>
        </authorList>
    </citation>
    <scope>NUCLEOTIDE SEQUENCE [LARGE SCALE GENOMIC DNA]</scope>
    <source>
        <strain evidence="8">cv. Tatra</strain>
        <tissue evidence="7">Young leaves</tissue>
    </source>
</reference>
<dbReference type="InterPro" id="IPR027443">
    <property type="entry name" value="IPNS-like_sf"/>
</dbReference>
<gene>
    <name evidence="7" type="ORF">L195_g046344</name>
</gene>
<evidence type="ECO:0000313" key="8">
    <source>
        <dbReference type="Proteomes" id="UP000236291"/>
    </source>
</evidence>
<evidence type="ECO:0000256" key="5">
    <source>
        <dbReference type="RuleBase" id="RU003682"/>
    </source>
</evidence>
<dbReference type="SUPFAM" id="SSF51197">
    <property type="entry name" value="Clavaminate synthase-like"/>
    <property type="match status" value="1"/>
</dbReference>
<dbReference type="Pfam" id="PF14226">
    <property type="entry name" value="DIOX_N"/>
    <property type="match status" value="1"/>
</dbReference>
<dbReference type="Proteomes" id="UP000236291">
    <property type="component" value="Unassembled WGS sequence"/>
</dbReference>
<keyword evidence="2 5" id="KW-0479">Metal-binding</keyword>
<dbReference type="FunFam" id="2.60.120.330:FF:000079">
    <property type="entry name" value="Protein SRG1"/>
    <property type="match status" value="1"/>
</dbReference>
<evidence type="ECO:0000256" key="3">
    <source>
        <dbReference type="ARBA" id="ARBA00022896"/>
    </source>
</evidence>
<dbReference type="InterPro" id="IPR044861">
    <property type="entry name" value="IPNS-like_FE2OG_OXY"/>
</dbReference>
<keyword evidence="4 5" id="KW-0408">Iron</keyword>
<protein>
    <submittedName>
        <fullName evidence="7">Protein SRG1-like</fullName>
    </submittedName>
</protein>
<dbReference type="GO" id="GO:0046872">
    <property type="term" value="F:metal ion binding"/>
    <property type="evidence" value="ECO:0007669"/>
    <property type="project" value="UniProtKB-KW"/>
</dbReference>
<evidence type="ECO:0000259" key="6">
    <source>
        <dbReference type="PROSITE" id="PS51471"/>
    </source>
</evidence>